<keyword evidence="1" id="KW-0472">Membrane</keyword>
<dbReference type="AlphaFoldDB" id="A0A4Y8IE26"/>
<proteinExistence type="predicted"/>
<organism evidence="2 3">
    <name type="scientific">Filobacillus milosensis</name>
    <dbReference type="NCBI Taxonomy" id="94137"/>
    <lineage>
        <taxon>Bacteria</taxon>
        <taxon>Bacillati</taxon>
        <taxon>Bacillota</taxon>
        <taxon>Bacilli</taxon>
        <taxon>Bacillales</taxon>
        <taxon>Bacillaceae</taxon>
        <taxon>Filobacillus</taxon>
    </lineage>
</organism>
<sequence length="194" mass="22617">MKKIFTLVYMLTFIFVFSEQVHLDAAMDPKEIEERKNEAPLQIIGDVKTDVLVQERDRSYPSQLRKMQLEIEQVIKKPNHFEKTKGDSISITYSYIPSWVQMEGGKRMDIMVGDRIEIWLEKRENGWKSAVWGDSVNHLKYVEPREEHIPEPFSKKINHIINESLPTLVMAVLGLFLGGVLVLIRRIATMRKGY</sequence>
<dbReference type="OrthoDB" id="2968783at2"/>
<reference evidence="2 3" key="1">
    <citation type="submission" date="2019-03" db="EMBL/GenBank/DDBJ databases">
        <authorList>
            <person name="He R.-H."/>
        </authorList>
    </citation>
    <scope>NUCLEOTIDE SEQUENCE [LARGE SCALE GENOMIC DNA]</scope>
    <source>
        <strain evidence="3">SH 714</strain>
    </source>
</reference>
<dbReference type="Proteomes" id="UP000297975">
    <property type="component" value="Unassembled WGS sequence"/>
</dbReference>
<name>A0A4Y8IE26_9BACI</name>
<keyword evidence="3" id="KW-1185">Reference proteome</keyword>
<comment type="caution">
    <text evidence="2">The sequence shown here is derived from an EMBL/GenBank/DDBJ whole genome shotgun (WGS) entry which is preliminary data.</text>
</comment>
<protein>
    <submittedName>
        <fullName evidence="2">Uncharacterized protein</fullName>
    </submittedName>
</protein>
<evidence type="ECO:0000256" key="1">
    <source>
        <dbReference type="SAM" id="Phobius"/>
    </source>
</evidence>
<gene>
    <name evidence="2" type="ORF">E3U55_13790</name>
</gene>
<dbReference type="RefSeq" id="WP_134341059.1">
    <property type="nucleotide sequence ID" value="NZ_SOPW01000017.1"/>
</dbReference>
<evidence type="ECO:0000313" key="3">
    <source>
        <dbReference type="Proteomes" id="UP000297975"/>
    </source>
</evidence>
<dbReference type="EMBL" id="SOPW01000017">
    <property type="protein sequence ID" value="TFB14248.1"/>
    <property type="molecule type" value="Genomic_DNA"/>
</dbReference>
<accession>A0A4Y8IE26</accession>
<feature type="transmembrane region" description="Helical" evidence="1">
    <location>
        <begin position="165"/>
        <end position="184"/>
    </location>
</feature>
<keyword evidence="1" id="KW-0812">Transmembrane</keyword>
<keyword evidence="1" id="KW-1133">Transmembrane helix</keyword>
<evidence type="ECO:0000313" key="2">
    <source>
        <dbReference type="EMBL" id="TFB14248.1"/>
    </source>
</evidence>